<name>A0A3S4ZVJ9_9PLAT</name>
<reference evidence="1" key="1">
    <citation type="submission" date="2018-11" db="EMBL/GenBank/DDBJ databases">
        <authorList>
            <consortium name="Pathogen Informatics"/>
        </authorList>
    </citation>
    <scope>NUCLEOTIDE SEQUENCE</scope>
</reference>
<evidence type="ECO:0000313" key="1">
    <source>
        <dbReference type="EMBL" id="VEL13080.1"/>
    </source>
</evidence>
<keyword evidence="2" id="KW-1185">Reference proteome</keyword>
<protein>
    <submittedName>
        <fullName evidence="1">Uncharacterized protein</fullName>
    </submittedName>
</protein>
<comment type="caution">
    <text evidence="1">The sequence shown here is derived from an EMBL/GenBank/DDBJ whole genome shotgun (WGS) entry which is preliminary data.</text>
</comment>
<dbReference type="AlphaFoldDB" id="A0A3S4ZVJ9"/>
<gene>
    <name evidence="1" type="ORF">PXEA_LOCUS6520</name>
</gene>
<accession>A0A3S4ZVJ9</accession>
<dbReference type="Proteomes" id="UP000784294">
    <property type="component" value="Unassembled WGS sequence"/>
</dbReference>
<dbReference type="EMBL" id="CAAALY010016733">
    <property type="protein sequence ID" value="VEL13080.1"/>
    <property type="molecule type" value="Genomic_DNA"/>
</dbReference>
<evidence type="ECO:0000313" key="2">
    <source>
        <dbReference type="Proteomes" id="UP000784294"/>
    </source>
</evidence>
<sequence length="158" mass="17057">MRPPRRAPTYFCTRVCAVELVGVNLASGSLIPPVRPRFPQQSRCGQSRPVLSCPVLSVIGAAKISCLVLAASGQFMPQEDVAAAINIESTECCCWITAELDSSCEQPMVRAGLTSDLPSAISSGWLKSQVFRRKNGCFDEDNHGSFSTILQAGFDRAF</sequence>
<organism evidence="1 2">
    <name type="scientific">Protopolystoma xenopodis</name>
    <dbReference type="NCBI Taxonomy" id="117903"/>
    <lineage>
        <taxon>Eukaryota</taxon>
        <taxon>Metazoa</taxon>
        <taxon>Spiralia</taxon>
        <taxon>Lophotrochozoa</taxon>
        <taxon>Platyhelminthes</taxon>
        <taxon>Monogenea</taxon>
        <taxon>Polyopisthocotylea</taxon>
        <taxon>Polystomatidea</taxon>
        <taxon>Polystomatidae</taxon>
        <taxon>Protopolystoma</taxon>
    </lineage>
</organism>
<proteinExistence type="predicted"/>